<dbReference type="EMBL" id="DTDP01000005">
    <property type="protein sequence ID" value="HGK53418.1"/>
    <property type="molecule type" value="Genomic_DNA"/>
</dbReference>
<name>A0A7V3ZS81_UNCW3</name>
<organism evidence="3">
    <name type="scientific">candidate division WOR-3 bacterium</name>
    <dbReference type="NCBI Taxonomy" id="2052148"/>
    <lineage>
        <taxon>Bacteria</taxon>
        <taxon>Bacteria division WOR-3</taxon>
    </lineage>
</organism>
<dbReference type="InterPro" id="IPR050076">
    <property type="entry name" value="ArchSynthase1/Queuine_TRR"/>
</dbReference>
<evidence type="ECO:0000256" key="1">
    <source>
        <dbReference type="ARBA" id="ARBA00022694"/>
    </source>
</evidence>
<dbReference type="InterPro" id="IPR036511">
    <property type="entry name" value="TGT-like_sf"/>
</dbReference>
<dbReference type="AlphaFoldDB" id="A0A7V3ZS81"/>
<dbReference type="Gene3D" id="3.20.20.105">
    <property type="entry name" value="Queuine tRNA-ribosyltransferase-like"/>
    <property type="match status" value="1"/>
</dbReference>
<dbReference type="PANTHER" id="PTHR46499">
    <property type="entry name" value="QUEUINE TRNA-RIBOSYLTRANSFERASE"/>
    <property type="match status" value="1"/>
</dbReference>
<feature type="domain" description="tRNA-guanine(15) transglycosylase-like" evidence="2">
    <location>
        <begin position="106"/>
        <end position="431"/>
    </location>
</feature>
<protein>
    <recommendedName>
        <fullName evidence="2">tRNA-guanine(15) transglycosylase-like domain-containing protein</fullName>
    </recommendedName>
</protein>
<proteinExistence type="predicted"/>
<dbReference type="GO" id="GO:0005737">
    <property type="term" value="C:cytoplasm"/>
    <property type="evidence" value="ECO:0007669"/>
    <property type="project" value="TreeGrafter"/>
</dbReference>
<dbReference type="SUPFAM" id="SSF51713">
    <property type="entry name" value="tRNA-guanine transglycosylase"/>
    <property type="match status" value="1"/>
</dbReference>
<sequence length="468" mass="54174">MFAHIKTSRDGVRLGAIKNENIQVNTPMFSMIYNFGGGGSDVYRISSYLDLFKDIPIMMMNWYYLSGGGTFKVKWVEHLRNFNDIFDFLKSMQEEFLREGMVKKDYIRSQIQWRPLMMIDSGSGNIIRDLAERSFNHSEIMERFVDMISDYVQFSLNLSFDIMIALDFSRKYTYKKGESGSEYYQRVSKELASDIESNVKLLGQFLILLKNFKNRENLPMIFAPLRGIEAKQYVLCLKKIIELEKKIGQKFDGFAVAGLGEYRGKESGIFLAKVTRAIREHLDKLNDNRPLHALGVGGIQKIIPLVLGGVDTFDCMTPWRRATDGSMEDAHNVFNVNAKGSFSKYLIPMLGSSLEVIEENTKNVWKYVELPRISNDVSCDCQVCRKYQIKEIKELYSHGNEDYYFARILLFIHALLQHIYLCKRIVKDVEENIPISHLINEMRDRKLKNHFLTILNSLKSTSLTNFSL</sequence>
<accession>A0A7V3ZS81</accession>
<evidence type="ECO:0000313" key="3">
    <source>
        <dbReference type="EMBL" id="HGK53418.1"/>
    </source>
</evidence>
<dbReference type="InterPro" id="IPR002616">
    <property type="entry name" value="tRNA_ribo_trans-like"/>
</dbReference>
<dbReference type="GO" id="GO:0002099">
    <property type="term" value="P:tRNA wobble guanine modification"/>
    <property type="evidence" value="ECO:0007669"/>
    <property type="project" value="TreeGrafter"/>
</dbReference>
<comment type="caution">
    <text evidence="3">The sequence shown here is derived from an EMBL/GenBank/DDBJ whole genome shotgun (WGS) entry which is preliminary data.</text>
</comment>
<dbReference type="PANTHER" id="PTHR46499:SF1">
    <property type="entry name" value="QUEUINE TRNA-RIBOSYLTRANSFERASE"/>
    <property type="match status" value="1"/>
</dbReference>
<reference evidence="3" key="1">
    <citation type="journal article" date="2020" name="mSystems">
        <title>Genome- and Community-Level Interaction Insights into Carbon Utilization and Element Cycling Functions of Hydrothermarchaeota in Hydrothermal Sediment.</title>
        <authorList>
            <person name="Zhou Z."/>
            <person name="Liu Y."/>
            <person name="Xu W."/>
            <person name="Pan J."/>
            <person name="Luo Z.H."/>
            <person name="Li M."/>
        </authorList>
    </citation>
    <scope>NUCLEOTIDE SEQUENCE [LARGE SCALE GENOMIC DNA]</scope>
    <source>
        <strain evidence="3">SpSt-695</strain>
    </source>
</reference>
<gene>
    <name evidence="3" type="ORF">ENU72_00130</name>
</gene>
<keyword evidence="1" id="KW-0819">tRNA processing</keyword>
<evidence type="ECO:0000259" key="2">
    <source>
        <dbReference type="Pfam" id="PF01702"/>
    </source>
</evidence>
<dbReference type="Pfam" id="PF01702">
    <property type="entry name" value="TGT"/>
    <property type="match status" value="1"/>
</dbReference>